<protein>
    <submittedName>
        <fullName evidence="4">Low-density lipoprotein receptor-related protein 4</fullName>
    </submittedName>
</protein>
<keyword evidence="3" id="KW-1133">Transmembrane helix</keyword>
<sequence length="305" mass="34460">MVMSKNVFCYGEFLETPKCVKSSFDILQSFVDFRNSKVFLLTTANILKIQTFSKDPTSLQPLNEIHEVSQFAVHDDNLYFLVNGELMYGNLKHNYSDVLVKGYKLTGLKLHRGSFENFKYICEGLNCPFFCQLSLTAEVTCGCPSPLELVANKCICPKDHTNCAFPRCAGFKCNNSKCLRNNVRCNGVDDCGDNSDEMNCTKICSSDTHLCGNKCFDRDAVCGPVDIKVIDPMAGSKKMRTFYVLMIIWTVFVLLGYPGYLTLKWLCIKHGPRFLRLNSNISGFDMGYHELLEAENEPPHMMLAD</sequence>
<reference evidence="4 5" key="1">
    <citation type="journal article" date="2014" name="Genome Biol. Evol.">
        <title>The genome of the myxosporean Thelohanellus kitauei shows adaptations to nutrient acquisition within its fish host.</title>
        <authorList>
            <person name="Yang Y."/>
            <person name="Xiong J."/>
            <person name="Zhou Z."/>
            <person name="Huo F."/>
            <person name="Miao W."/>
            <person name="Ran C."/>
            <person name="Liu Y."/>
            <person name="Zhang J."/>
            <person name="Feng J."/>
            <person name="Wang M."/>
            <person name="Wang M."/>
            <person name="Wang L."/>
            <person name="Yao B."/>
        </authorList>
    </citation>
    <scope>NUCLEOTIDE SEQUENCE [LARGE SCALE GENOMIC DNA]</scope>
    <source>
        <strain evidence="4">Wuqing</strain>
    </source>
</reference>
<dbReference type="OrthoDB" id="428577at2759"/>
<evidence type="ECO:0000313" key="5">
    <source>
        <dbReference type="Proteomes" id="UP000031668"/>
    </source>
</evidence>
<dbReference type="Gene3D" id="4.10.400.10">
    <property type="entry name" value="Low-density Lipoprotein Receptor"/>
    <property type="match status" value="1"/>
</dbReference>
<keyword evidence="4" id="KW-0675">Receptor</keyword>
<keyword evidence="3" id="KW-0472">Membrane</keyword>
<dbReference type="SMART" id="SM00192">
    <property type="entry name" value="LDLa"/>
    <property type="match status" value="1"/>
</dbReference>
<evidence type="ECO:0000256" key="2">
    <source>
        <dbReference type="PROSITE-ProRule" id="PRU00124"/>
    </source>
</evidence>
<dbReference type="Proteomes" id="UP000031668">
    <property type="component" value="Unassembled WGS sequence"/>
</dbReference>
<organism evidence="4 5">
    <name type="scientific">Thelohanellus kitauei</name>
    <name type="common">Myxosporean</name>
    <dbReference type="NCBI Taxonomy" id="669202"/>
    <lineage>
        <taxon>Eukaryota</taxon>
        <taxon>Metazoa</taxon>
        <taxon>Cnidaria</taxon>
        <taxon>Myxozoa</taxon>
        <taxon>Myxosporea</taxon>
        <taxon>Bivalvulida</taxon>
        <taxon>Platysporina</taxon>
        <taxon>Myxobolidae</taxon>
        <taxon>Thelohanellus</taxon>
    </lineage>
</organism>
<keyword evidence="5" id="KW-1185">Reference proteome</keyword>
<dbReference type="InterPro" id="IPR036055">
    <property type="entry name" value="LDL_receptor-like_sf"/>
</dbReference>
<gene>
    <name evidence="4" type="ORF">RF11_13151</name>
</gene>
<accession>A0A0C2IZQ7</accession>
<dbReference type="Pfam" id="PF00057">
    <property type="entry name" value="Ldl_recept_a"/>
    <property type="match status" value="1"/>
</dbReference>
<dbReference type="PROSITE" id="PS01209">
    <property type="entry name" value="LDLRA_1"/>
    <property type="match status" value="1"/>
</dbReference>
<keyword evidence="4" id="KW-0449">Lipoprotein</keyword>
<dbReference type="PROSITE" id="PS50068">
    <property type="entry name" value="LDLRA_2"/>
    <property type="match status" value="1"/>
</dbReference>
<evidence type="ECO:0000256" key="1">
    <source>
        <dbReference type="ARBA" id="ARBA00023157"/>
    </source>
</evidence>
<evidence type="ECO:0000256" key="3">
    <source>
        <dbReference type="SAM" id="Phobius"/>
    </source>
</evidence>
<evidence type="ECO:0000313" key="4">
    <source>
        <dbReference type="EMBL" id="KII70999.1"/>
    </source>
</evidence>
<keyword evidence="3" id="KW-0812">Transmembrane</keyword>
<feature type="disulfide bond" evidence="2">
    <location>
        <begin position="185"/>
        <end position="200"/>
    </location>
</feature>
<comment type="caution">
    <text evidence="4">The sequence shown here is derived from an EMBL/GenBank/DDBJ whole genome shotgun (WGS) entry which is preliminary data.</text>
</comment>
<proteinExistence type="predicted"/>
<feature type="transmembrane region" description="Helical" evidence="3">
    <location>
        <begin position="242"/>
        <end position="263"/>
    </location>
</feature>
<dbReference type="CDD" id="cd00112">
    <property type="entry name" value="LDLa"/>
    <property type="match status" value="1"/>
</dbReference>
<comment type="caution">
    <text evidence="2">Lacks conserved residue(s) required for the propagation of feature annotation.</text>
</comment>
<name>A0A0C2IZQ7_THEKT</name>
<dbReference type="InterPro" id="IPR002172">
    <property type="entry name" value="LDrepeatLR_classA_rpt"/>
</dbReference>
<dbReference type="AlphaFoldDB" id="A0A0C2IZQ7"/>
<keyword evidence="1 2" id="KW-1015">Disulfide bond</keyword>
<dbReference type="InterPro" id="IPR023415">
    <property type="entry name" value="LDLR_class-A_CS"/>
</dbReference>
<dbReference type="SUPFAM" id="SSF57424">
    <property type="entry name" value="LDL receptor-like module"/>
    <property type="match status" value="1"/>
</dbReference>
<dbReference type="EMBL" id="JWZT01001886">
    <property type="protein sequence ID" value="KII70999.1"/>
    <property type="molecule type" value="Genomic_DNA"/>
</dbReference>
<feature type="disulfide bond" evidence="2">
    <location>
        <begin position="173"/>
        <end position="191"/>
    </location>
</feature>